<gene>
    <name evidence="1" type="ORF">E2F50_22280</name>
</gene>
<protein>
    <submittedName>
        <fullName evidence="1">Uncharacterized protein</fullName>
    </submittedName>
</protein>
<accession>A0A4R5U6Z3</accession>
<dbReference type="EMBL" id="SMTL01000010">
    <property type="protein sequence ID" value="TDK29669.1"/>
    <property type="molecule type" value="Genomic_DNA"/>
</dbReference>
<keyword evidence="2" id="KW-1185">Reference proteome</keyword>
<dbReference type="OrthoDB" id="7870971at2"/>
<dbReference type="AlphaFoldDB" id="A0A4R5U6Z3"/>
<dbReference type="RefSeq" id="WP_133318391.1">
    <property type="nucleotide sequence ID" value="NZ_SMTL01000010.1"/>
</dbReference>
<evidence type="ECO:0000313" key="2">
    <source>
        <dbReference type="Proteomes" id="UP000295238"/>
    </source>
</evidence>
<sequence>MSQMPPFLRGYRQALRDVQRAVLVYHQTMSGPESARAAVSAAADGISVPLRRIRETGIAVLDDDEVREQMAGDTSHQMAFAQGYQAGFDDAVGIVADWGHKMRDHNARDAVADVAQHLQEVCAS</sequence>
<reference evidence="1 2" key="1">
    <citation type="submission" date="2019-03" db="EMBL/GenBank/DDBJ databases">
        <title>Rhizobium sp. nov., an bacterium isolated from biocrust in Mu Us Desert.</title>
        <authorList>
            <person name="Lixiong L."/>
        </authorList>
    </citation>
    <scope>NUCLEOTIDE SEQUENCE [LARGE SCALE GENOMIC DNA]</scope>
    <source>
        <strain evidence="1 2">SPY-1</strain>
    </source>
</reference>
<evidence type="ECO:0000313" key="1">
    <source>
        <dbReference type="EMBL" id="TDK29669.1"/>
    </source>
</evidence>
<organism evidence="1 2">
    <name type="scientific">Rhizobium deserti</name>
    <dbReference type="NCBI Taxonomy" id="2547961"/>
    <lineage>
        <taxon>Bacteria</taxon>
        <taxon>Pseudomonadati</taxon>
        <taxon>Pseudomonadota</taxon>
        <taxon>Alphaproteobacteria</taxon>
        <taxon>Hyphomicrobiales</taxon>
        <taxon>Rhizobiaceae</taxon>
        <taxon>Rhizobium/Agrobacterium group</taxon>
        <taxon>Rhizobium</taxon>
    </lineage>
</organism>
<dbReference type="Proteomes" id="UP000295238">
    <property type="component" value="Unassembled WGS sequence"/>
</dbReference>
<name>A0A4R5U6Z3_9HYPH</name>
<comment type="caution">
    <text evidence="1">The sequence shown here is derived from an EMBL/GenBank/DDBJ whole genome shotgun (WGS) entry which is preliminary data.</text>
</comment>
<proteinExistence type="predicted"/>